<reference evidence="1" key="2">
    <citation type="journal article" date="2020" name="Nat. Commun.">
        <title>Large-scale genome sequencing of mycorrhizal fungi provides insights into the early evolution of symbiotic traits.</title>
        <authorList>
            <person name="Miyauchi S."/>
            <person name="Kiss E."/>
            <person name="Kuo A."/>
            <person name="Drula E."/>
            <person name="Kohler A."/>
            <person name="Sanchez-Garcia M."/>
            <person name="Morin E."/>
            <person name="Andreopoulos B."/>
            <person name="Barry K.W."/>
            <person name="Bonito G."/>
            <person name="Buee M."/>
            <person name="Carver A."/>
            <person name="Chen C."/>
            <person name="Cichocki N."/>
            <person name="Clum A."/>
            <person name="Culley D."/>
            <person name="Crous P.W."/>
            <person name="Fauchery L."/>
            <person name="Girlanda M."/>
            <person name="Hayes R.D."/>
            <person name="Keri Z."/>
            <person name="LaButti K."/>
            <person name="Lipzen A."/>
            <person name="Lombard V."/>
            <person name="Magnuson J."/>
            <person name="Maillard F."/>
            <person name="Murat C."/>
            <person name="Nolan M."/>
            <person name="Ohm R.A."/>
            <person name="Pangilinan J."/>
            <person name="Pereira M.F."/>
            <person name="Perotto S."/>
            <person name="Peter M."/>
            <person name="Pfister S."/>
            <person name="Riley R."/>
            <person name="Sitrit Y."/>
            <person name="Stielow J.B."/>
            <person name="Szollosi G."/>
            <person name="Zifcakova L."/>
            <person name="Stursova M."/>
            <person name="Spatafora J.W."/>
            <person name="Tedersoo L."/>
            <person name="Vaario L.M."/>
            <person name="Yamada A."/>
            <person name="Yan M."/>
            <person name="Wang P."/>
            <person name="Xu J."/>
            <person name="Bruns T."/>
            <person name="Baldrian P."/>
            <person name="Vilgalys R."/>
            <person name="Dunand C."/>
            <person name="Henrissat B."/>
            <person name="Grigoriev I.V."/>
            <person name="Hibbett D."/>
            <person name="Nagy L.G."/>
            <person name="Martin F.M."/>
        </authorList>
    </citation>
    <scope>NUCLEOTIDE SEQUENCE</scope>
    <source>
        <strain evidence="1">P2</strain>
    </source>
</reference>
<reference evidence="1" key="1">
    <citation type="submission" date="2019-10" db="EMBL/GenBank/DDBJ databases">
        <authorList>
            <consortium name="DOE Joint Genome Institute"/>
            <person name="Kuo A."/>
            <person name="Miyauchi S."/>
            <person name="Kiss E."/>
            <person name="Drula E."/>
            <person name="Kohler A."/>
            <person name="Sanchez-Garcia M."/>
            <person name="Andreopoulos B."/>
            <person name="Barry K.W."/>
            <person name="Bonito G."/>
            <person name="Buee M."/>
            <person name="Carver A."/>
            <person name="Chen C."/>
            <person name="Cichocki N."/>
            <person name="Clum A."/>
            <person name="Culley D."/>
            <person name="Crous P.W."/>
            <person name="Fauchery L."/>
            <person name="Girlanda M."/>
            <person name="Hayes R."/>
            <person name="Keri Z."/>
            <person name="Labutti K."/>
            <person name="Lipzen A."/>
            <person name="Lombard V."/>
            <person name="Magnuson J."/>
            <person name="Maillard F."/>
            <person name="Morin E."/>
            <person name="Murat C."/>
            <person name="Nolan M."/>
            <person name="Ohm R."/>
            <person name="Pangilinan J."/>
            <person name="Pereira M."/>
            <person name="Perotto S."/>
            <person name="Peter M."/>
            <person name="Riley R."/>
            <person name="Sitrit Y."/>
            <person name="Stielow B."/>
            <person name="Szollosi G."/>
            <person name="Zifcakova L."/>
            <person name="Stursova M."/>
            <person name="Spatafora J.W."/>
            <person name="Tedersoo L."/>
            <person name="Vaario L.-M."/>
            <person name="Yamada A."/>
            <person name="Yan M."/>
            <person name="Wang P."/>
            <person name="Xu J."/>
            <person name="Bruns T."/>
            <person name="Baldrian P."/>
            <person name="Vilgalys R."/>
            <person name="Henrissat B."/>
            <person name="Grigoriev I.V."/>
            <person name="Hibbett D."/>
            <person name="Nagy L.G."/>
            <person name="Martin F.M."/>
        </authorList>
    </citation>
    <scope>NUCLEOTIDE SEQUENCE</scope>
    <source>
        <strain evidence="1">P2</strain>
    </source>
</reference>
<evidence type="ECO:0000313" key="2">
    <source>
        <dbReference type="Proteomes" id="UP000886501"/>
    </source>
</evidence>
<dbReference type="Proteomes" id="UP000886501">
    <property type="component" value="Unassembled WGS sequence"/>
</dbReference>
<comment type="caution">
    <text evidence="1">The sequence shown here is derived from an EMBL/GenBank/DDBJ whole genome shotgun (WGS) entry which is preliminary data.</text>
</comment>
<sequence>MSYRVVVNAKHAKREEAIRETVALITRELSKAEQRITSSSSTFHLDTGQIVQAIEEGQQWTSTQVVTAFIKPAIRAQDETNCITEVMFSDALRTASELDGHFTTTKELEAWTIAWRPDQFQRPHLPAKYVKLETSLWSKPMSLKIWQTSNVRTHRGTQPRTLPMRSTSVVGLVKEKARFWRWVEIQYWRQYEDSGAFLWTVRSQTGFRKGQLTRNSGAFTLSADPNPGFKSIPTVSGSMTRTTEDIKIASRVVFGKTVNHSSAPVPYCEVKLGRKSKFGYYFDDGMARITPACHRAGCETVEVLRKQGHEHIELGLPSLGRCPRHSYLSH</sequence>
<proteinExistence type="predicted"/>
<organism evidence="1 2">
    <name type="scientific">Thelephora ganbajun</name>
    <name type="common">Ganba fungus</name>
    <dbReference type="NCBI Taxonomy" id="370292"/>
    <lineage>
        <taxon>Eukaryota</taxon>
        <taxon>Fungi</taxon>
        <taxon>Dikarya</taxon>
        <taxon>Basidiomycota</taxon>
        <taxon>Agaricomycotina</taxon>
        <taxon>Agaricomycetes</taxon>
        <taxon>Thelephorales</taxon>
        <taxon>Thelephoraceae</taxon>
        <taxon>Thelephora</taxon>
    </lineage>
</organism>
<name>A0ACB6Z3F9_THEGA</name>
<evidence type="ECO:0000313" key="1">
    <source>
        <dbReference type="EMBL" id="KAF9644059.1"/>
    </source>
</evidence>
<dbReference type="EMBL" id="MU118163">
    <property type="protein sequence ID" value="KAF9644059.1"/>
    <property type="molecule type" value="Genomic_DNA"/>
</dbReference>
<accession>A0ACB6Z3F9</accession>
<keyword evidence="2" id="KW-1185">Reference proteome</keyword>
<gene>
    <name evidence="1" type="ORF">BDM02DRAFT_3263754</name>
</gene>
<protein>
    <submittedName>
        <fullName evidence="1">Uncharacterized protein</fullName>
    </submittedName>
</protein>